<feature type="active site" description="Proton acceptor" evidence="7 8">
    <location>
        <position position="157"/>
    </location>
</feature>
<dbReference type="Pfam" id="PF03167">
    <property type="entry name" value="UDG"/>
    <property type="match status" value="1"/>
</dbReference>
<evidence type="ECO:0000256" key="4">
    <source>
        <dbReference type="ARBA" id="ARBA00023128"/>
    </source>
</evidence>
<keyword evidence="6 7" id="KW-0539">Nucleus</keyword>
<keyword evidence="2 7" id="KW-0227">DNA damage</keyword>
<comment type="subcellular location">
    <subcellularLocation>
        <location evidence="7">Mitochondrion</location>
    </subcellularLocation>
    <subcellularLocation>
        <location evidence="7">Nucleus</location>
    </subcellularLocation>
</comment>
<dbReference type="NCBIfam" id="NF003589">
    <property type="entry name" value="PRK05254.1-2"/>
    <property type="match status" value="1"/>
</dbReference>
<dbReference type="SUPFAM" id="SSF52141">
    <property type="entry name" value="Uracil-DNA glycosylase-like"/>
    <property type="match status" value="1"/>
</dbReference>
<evidence type="ECO:0000256" key="1">
    <source>
        <dbReference type="ARBA" id="ARBA00008184"/>
    </source>
</evidence>
<dbReference type="EMBL" id="ML210146">
    <property type="protein sequence ID" value="TFK30386.1"/>
    <property type="molecule type" value="Genomic_DNA"/>
</dbReference>
<dbReference type="PANTHER" id="PTHR11264:SF0">
    <property type="entry name" value="URACIL-DNA GLYCOSYLASE"/>
    <property type="match status" value="1"/>
</dbReference>
<evidence type="ECO:0000313" key="12">
    <source>
        <dbReference type="Proteomes" id="UP000307440"/>
    </source>
</evidence>
<evidence type="ECO:0000313" key="11">
    <source>
        <dbReference type="EMBL" id="TFK30386.1"/>
    </source>
</evidence>
<evidence type="ECO:0000256" key="5">
    <source>
        <dbReference type="ARBA" id="ARBA00023204"/>
    </source>
</evidence>
<reference evidence="11 12" key="1">
    <citation type="journal article" date="2019" name="Nat. Ecol. Evol.">
        <title>Megaphylogeny resolves global patterns of mushroom evolution.</title>
        <authorList>
            <person name="Varga T."/>
            <person name="Krizsan K."/>
            <person name="Foldi C."/>
            <person name="Dima B."/>
            <person name="Sanchez-Garcia M."/>
            <person name="Sanchez-Ramirez S."/>
            <person name="Szollosi G.J."/>
            <person name="Szarkandi J.G."/>
            <person name="Papp V."/>
            <person name="Albert L."/>
            <person name="Andreopoulos W."/>
            <person name="Angelini C."/>
            <person name="Antonin V."/>
            <person name="Barry K.W."/>
            <person name="Bougher N.L."/>
            <person name="Buchanan P."/>
            <person name="Buyck B."/>
            <person name="Bense V."/>
            <person name="Catcheside P."/>
            <person name="Chovatia M."/>
            <person name="Cooper J."/>
            <person name="Damon W."/>
            <person name="Desjardin D."/>
            <person name="Finy P."/>
            <person name="Geml J."/>
            <person name="Haridas S."/>
            <person name="Hughes K."/>
            <person name="Justo A."/>
            <person name="Karasinski D."/>
            <person name="Kautmanova I."/>
            <person name="Kiss B."/>
            <person name="Kocsube S."/>
            <person name="Kotiranta H."/>
            <person name="LaButti K.M."/>
            <person name="Lechner B.E."/>
            <person name="Liimatainen K."/>
            <person name="Lipzen A."/>
            <person name="Lukacs Z."/>
            <person name="Mihaltcheva S."/>
            <person name="Morgado L.N."/>
            <person name="Niskanen T."/>
            <person name="Noordeloos M.E."/>
            <person name="Ohm R.A."/>
            <person name="Ortiz-Santana B."/>
            <person name="Ovrebo C."/>
            <person name="Racz N."/>
            <person name="Riley R."/>
            <person name="Savchenko A."/>
            <person name="Shiryaev A."/>
            <person name="Soop K."/>
            <person name="Spirin V."/>
            <person name="Szebenyi C."/>
            <person name="Tomsovsky M."/>
            <person name="Tulloss R.E."/>
            <person name="Uehling J."/>
            <person name="Grigoriev I.V."/>
            <person name="Vagvolgyi C."/>
            <person name="Papp T."/>
            <person name="Martin F.M."/>
            <person name="Miettinen O."/>
            <person name="Hibbett D.S."/>
            <person name="Nagy L.G."/>
        </authorList>
    </citation>
    <scope>NUCLEOTIDE SEQUENCE [LARGE SCALE GENOMIC DNA]</scope>
    <source>
        <strain evidence="11 12">CBS 121175</strain>
    </source>
</reference>
<dbReference type="AlphaFoldDB" id="A0A5C3LEN6"/>
<organism evidence="11 12">
    <name type="scientific">Coprinopsis marcescibilis</name>
    <name type="common">Agaric fungus</name>
    <name type="synonym">Psathyrella marcescibilis</name>
    <dbReference type="NCBI Taxonomy" id="230819"/>
    <lineage>
        <taxon>Eukaryota</taxon>
        <taxon>Fungi</taxon>
        <taxon>Dikarya</taxon>
        <taxon>Basidiomycota</taxon>
        <taxon>Agaricomycotina</taxon>
        <taxon>Agaricomycetes</taxon>
        <taxon>Agaricomycetidae</taxon>
        <taxon>Agaricales</taxon>
        <taxon>Agaricineae</taxon>
        <taxon>Psathyrellaceae</taxon>
        <taxon>Coprinopsis</taxon>
    </lineage>
</organism>
<dbReference type="InterPro" id="IPR005122">
    <property type="entry name" value="Uracil-DNA_glycosylase-like"/>
</dbReference>
<evidence type="ECO:0000259" key="10">
    <source>
        <dbReference type="SMART" id="SM00986"/>
    </source>
</evidence>
<comment type="function">
    <text evidence="7 9">Excises uracil residues from the DNA which can arise as a result of misincorporation of dUMP residues by DNA polymerase or due to deamination of cytosine.</text>
</comment>
<dbReference type="InterPro" id="IPR002043">
    <property type="entry name" value="UDG_fam1"/>
</dbReference>
<dbReference type="NCBIfam" id="NF003588">
    <property type="entry name" value="PRK05254.1-1"/>
    <property type="match status" value="1"/>
</dbReference>
<keyword evidence="5 7" id="KW-0234">DNA repair</keyword>
<dbReference type="InterPro" id="IPR036895">
    <property type="entry name" value="Uracil-DNA_glycosylase-like_sf"/>
</dbReference>
<dbReference type="SMART" id="SM00987">
    <property type="entry name" value="UreE_C"/>
    <property type="match status" value="1"/>
</dbReference>
<dbReference type="GO" id="GO:0005739">
    <property type="term" value="C:mitochondrion"/>
    <property type="evidence" value="ECO:0007669"/>
    <property type="project" value="UniProtKB-SubCell"/>
</dbReference>
<dbReference type="FunFam" id="3.40.470.10:FF:000007">
    <property type="entry name" value="Uracil-DNA glycosylase"/>
    <property type="match status" value="1"/>
</dbReference>
<evidence type="ECO:0000256" key="9">
    <source>
        <dbReference type="RuleBase" id="RU003780"/>
    </source>
</evidence>
<dbReference type="NCBIfam" id="NF003592">
    <property type="entry name" value="PRK05254.1-5"/>
    <property type="match status" value="1"/>
</dbReference>
<dbReference type="PANTHER" id="PTHR11264">
    <property type="entry name" value="URACIL-DNA GLYCOSYLASE"/>
    <property type="match status" value="1"/>
</dbReference>
<evidence type="ECO:0000256" key="2">
    <source>
        <dbReference type="ARBA" id="ARBA00022763"/>
    </source>
</evidence>
<keyword evidence="4 7" id="KW-0496">Mitochondrion</keyword>
<dbReference type="SMART" id="SM00986">
    <property type="entry name" value="UDG"/>
    <property type="match status" value="1"/>
</dbReference>
<dbReference type="PROSITE" id="PS00130">
    <property type="entry name" value="U_DNA_GLYCOSYLASE"/>
    <property type="match status" value="1"/>
</dbReference>
<proteinExistence type="inferred from homology"/>
<dbReference type="GO" id="GO:0005634">
    <property type="term" value="C:nucleus"/>
    <property type="evidence" value="ECO:0007669"/>
    <property type="project" value="UniProtKB-SubCell"/>
</dbReference>
<comment type="catalytic activity">
    <reaction evidence="7 9">
        <text>Hydrolyzes single-stranded DNA or mismatched double-stranded DNA and polynucleotides, releasing free uracil.</text>
        <dbReference type="EC" id="3.2.2.27"/>
    </reaction>
</comment>
<protein>
    <recommendedName>
        <fullName evidence="7 9">Uracil-DNA glycosylase</fullName>
        <shortName evidence="7">UDG</shortName>
        <ecNumber evidence="7 9">3.2.2.27</ecNumber>
    </recommendedName>
</protein>
<feature type="domain" description="Uracil-DNA glycosylase-like" evidence="10">
    <location>
        <begin position="142"/>
        <end position="309"/>
    </location>
</feature>
<name>A0A5C3LEN6_COPMA</name>
<evidence type="ECO:0000256" key="3">
    <source>
        <dbReference type="ARBA" id="ARBA00022801"/>
    </source>
</evidence>
<dbReference type="GO" id="GO:0004844">
    <property type="term" value="F:uracil DNA N-glycosylase activity"/>
    <property type="evidence" value="ECO:0007669"/>
    <property type="project" value="UniProtKB-UniRule"/>
</dbReference>
<evidence type="ECO:0000256" key="7">
    <source>
        <dbReference type="HAMAP-Rule" id="MF_03166"/>
    </source>
</evidence>
<dbReference type="HAMAP" id="MF_00148">
    <property type="entry name" value="UDG"/>
    <property type="match status" value="1"/>
</dbReference>
<dbReference type="OrthoDB" id="10031947at2759"/>
<dbReference type="EC" id="3.2.2.27" evidence="7 9"/>
<dbReference type="STRING" id="230819.A0A5C3LEN6"/>
<comment type="similarity">
    <text evidence="1 7 9">Belongs to the uracil-DNA glycosylase (UDG) superfamily. UNG family.</text>
</comment>
<dbReference type="InterPro" id="IPR018085">
    <property type="entry name" value="Ura-DNA_Glyclase_AS"/>
</dbReference>
<gene>
    <name evidence="7" type="primary">UNG1</name>
    <name evidence="11" type="ORF">FA15DRAFT_629528</name>
</gene>
<keyword evidence="12" id="KW-1185">Reference proteome</keyword>
<accession>A0A5C3LEN6</accession>
<dbReference type="GO" id="GO:0097510">
    <property type="term" value="P:base-excision repair, AP site formation via deaminated base removal"/>
    <property type="evidence" value="ECO:0007669"/>
    <property type="project" value="TreeGrafter"/>
</dbReference>
<dbReference type="Gene3D" id="3.40.470.10">
    <property type="entry name" value="Uracil-DNA glycosylase-like domain"/>
    <property type="match status" value="1"/>
</dbReference>
<dbReference type="NCBIfam" id="TIGR00628">
    <property type="entry name" value="ung"/>
    <property type="match status" value="1"/>
</dbReference>
<sequence length="331" mass="36416">MPKATRETTAGDEMQAAKSATQKTISSMFTKKAPVAVGTTTRTVSSARLKIIEAALQEAKETGVTAEEAPSPVASSSTSQIKVPISVTLDTLEKDTMDPTWYEALKKEFEKPYFKQLKKFLATEMASNKVFPTLNNIYSWSRFTPLSEVKVVIVGQDPYHDDGQAHGLSFSVLPPNAPPPSLRNIYKQIASDYPGFVPPKKNGDLSPLASQGVLWLNTSLTVRAHKAGSHAKKGWETFTTQVMRTVLEREGDISGVVFLAWGLPAQKTCAALKIDKKKHLLLQSAHPSPLSASRGFFGNEHFKKSNEWLESKYGEDAKIDWMVMSGEKLKV</sequence>
<keyword evidence="3 7" id="KW-0378">Hydrolase</keyword>
<evidence type="ECO:0000256" key="8">
    <source>
        <dbReference type="PROSITE-ProRule" id="PRU10072"/>
    </source>
</evidence>
<dbReference type="CDD" id="cd10027">
    <property type="entry name" value="UDG-F1-like"/>
    <property type="match status" value="1"/>
</dbReference>
<evidence type="ECO:0000256" key="6">
    <source>
        <dbReference type="ARBA" id="ARBA00023242"/>
    </source>
</evidence>
<dbReference type="Proteomes" id="UP000307440">
    <property type="component" value="Unassembled WGS sequence"/>
</dbReference>